<dbReference type="InterPro" id="IPR006913">
    <property type="entry name" value="CENP-V/GFA"/>
</dbReference>
<evidence type="ECO:0000256" key="4">
    <source>
        <dbReference type="ARBA" id="ARBA00023239"/>
    </source>
</evidence>
<proteinExistence type="inferred from homology"/>
<dbReference type="PROSITE" id="PS51891">
    <property type="entry name" value="CENP_V_GFA"/>
    <property type="match status" value="1"/>
</dbReference>
<evidence type="ECO:0000256" key="1">
    <source>
        <dbReference type="ARBA" id="ARBA00005495"/>
    </source>
</evidence>
<keyword evidence="3" id="KW-0862">Zinc</keyword>
<dbReference type="PANTHER" id="PTHR33337:SF40">
    <property type="entry name" value="CENP-V_GFA DOMAIN-CONTAINING PROTEIN-RELATED"/>
    <property type="match status" value="1"/>
</dbReference>
<dbReference type="Pfam" id="PF04828">
    <property type="entry name" value="GFA"/>
    <property type="match status" value="1"/>
</dbReference>
<accession>A0A1M5AXI2</accession>
<evidence type="ECO:0000256" key="3">
    <source>
        <dbReference type="ARBA" id="ARBA00022833"/>
    </source>
</evidence>
<evidence type="ECO:0000256" key="2">
    <source>
        <dbReference type="ARBA" id="ARBA00022723"/>
    </source>
</evidence>
<evidence type="ECO:0000259" key="5">
    <source>
        <dbReference type="PROSITE" id="PS51891"/>
    </source>
</evidence>
<dbReference type="Proteomes" id="UP000325134">
    <property type="component" value="Unassembled WGS sequence"/>
</dbReference>
<protein>
    <submittedName>
        <fullName evidence="6">Uncharacterized conserved protein</fullName>
    </submittedName>
</protein>
<dbReference type="RefSeq" id="WP_149777164.1">
    <property type="nucleotide sequence ID" value="NZ_FQVK01000029.1"/>
</dbReference>
<dbReference type="SUPFAM" id="SSF51316">
    <property type="entry name" value="Mss4-like"/>
    <property type="match status" value="1"/>
</dbReference>
<dbReference type="GO" id="GO:0016846">
    <property type="term" value="F:carbon-sulfur lyase activity"/>
    <property type="evidence" value="ECO:0007669"/>
    <property type="project" value="InterPro"/>
</dbReference>
<keyword evidence="7" id="KW-1185">Reference proteome</keyword>
<dbReference type="EMBL" id="FQVK01000029">
    <property type="protein sequence ID" value="SHF34920.1"/>
    <property type="molecule type" value="Genomic_DNA"/>
</dbReference>
<feature type="domain" description="CENP-V/GFA" evidence="5">
    <location>
        <begin position="4"/>
        <end position="119"/>
    </location>
</feature>
<keyword evidence="4" id="KW-0456">Lyase</keyword>
<evidence type="ECO:0000313" key="6">
    <source>
        <dbReference type="EMBL" id="SHF34920.1"/>
    </source>
</evidence>
<dbReference type="Gene3D" id="3.90.1590.10">
    <property type="entry name" value="glutathione-dependent formaldehyde- activating enzyme (gfa)"/>
    <property type="match status" value="1"/>
</dbReference>
<reference evidence="6 7" key="1">
    <citation type="submission" date="2016-11" db="EMBL/GenBank/DDBJ databases">
        <authorList>
            <person name="Varghese N."/>
            <person name="Submissions S."/>
        </authorList>
    </citation>
    <scope>NUCLEOTIDE SEQUENCE [LARGE SCALE GENOMIC DNA]</scope>
    <source>
        <strain evidence="6 7">DSM 29341</strain>
    </source>
</reference>
<dbReference type="PANTHER" id="PTHR33337">
    <property type="entry name" value="GFA DOMAIN-CONTAINING PROTEIN"/>
    <property type="match status" value="1"/>
</dbReference>
<comment type="similarity">
    <text evidence="1">Belongs to the Gfa family.</text>
</comment>
<gene>
    <name evidence="6" type="ORF">SAMN05444279_12930</name>
</gene>
<organism evidence="6 7">
    <name type="scientific">Ruegeria intermedia</name>
    <dbReference type="NCBI Taxonomy" id="996115"/>
    <lineage>
        <taxon>Bacteria</taxon>
        <taxon>Pseudomonadati</taxon>
        <taxon>Pseudomonadota</taxon>
        <taxon>Alphaproteobacteria</taxon>
        <taxon>Rhodobacterales</taxon>
        <taxon>Roseobacteraceae</taxon>
        <taxon>Ruegeria</taxon>
    </lineage>
</organism>
<dbReference type="OrthoDB" id="9807246at2"/>
<dbReference type="AlphaFoldDB" id="A0A1M5AXI2"/>
<name>A0A1M5AXI2_9RHOB</name>
<evidence type="ECO:0000313" key="7">
    <source>
        <dbReference type="Proteomes" id="UP000325134"/>
    </source>
</evidence>
<keyword evidence="2" id="KW-0479">Metal-binding</keyword>
<sequence length="145" mass="15740">MPELQGQCMCGAVTVTATPARDALGACHCDMCRRWTSSALVTFPAQPGYAALGPVKTFTSSDWAERAFCEECGSALWYRITLPGEMHGQTQIAAGLFDNAAGNTLKLELYIDKKPEGYAFAGERRQMTEAEVMAMYPPSEEGDSQ</sequence>
<dbReference type="GO" id="GO:0046872">
    <property type="term" value="F:metal ion binding"/>
    <property type="evidence" value="ECO:0007669"/>
    <property type="project" value="UniProtKB-KW"/>
</dbReference>
<dbReference type="InterPro" id="IPR011057">
    <property type="entry name" value="Mss4-like_sf"/>
</dbReference>